<accession>A0A2A2SCZ9</accession>
<dbReference type="Pfam" id="PF00144">
    <property type="entry name" value="Beta-lactamase"/>
    <property type="match status" value="1"/>
</dbReference>
<keyword evidence="4" id="KW-1185">Reference proteome</keyword>
<dbReference type="AlphaFoldDB" id="A0A2A2SCZ9"/>
<dbReference type="Proteomes" id="UP000218151">
    <property type="component" value="Unassembled WGS sequence"/>
</dbReference>
<dbReference type="InterPro" id="IPR012338">
    <property type="entry name" value="Beta-lactam/transpept-like"/>
</dbReference>
<feature type="domain" description="Beta-lactamase-related" evidence="2">
    <location>
        <begin position="25"/>
        <end position="335"/>
    </location>
</feature>
<sequence>MPYLFLLAAALSLIAAPASARADAIDRVVADQMAVSRIPGAAVAVVERGRVVKLAAYGVADVEWNAPVDLDTRFQLASATKIFTGVLLMRLVGRGRLDLDDPLTRWFPDAPPSWAGIRVRQLADHTSGLPDDLGTPAPQTVEGVVAAAMKRPLAYQPGTEARYGFTDFTVLRAVIEKAGGKKLPDLLRDEVTAPLGMTATGFALAAEEDGVRVGAVLPKRAETYGLRDGELVTSDFFFAPHGYGAGGLYSSIRDLAAFFAALDQGRVLRRESLVALETPATLSGGRRSGFGVGWVARTYRGVPVVGHSGGPALADILRVEDRRLTVIALTNQRTFFPLLAEALLDRYVPAPPEPAAIEDRTPQSTARVRAALEAAAAGRPATGVSPNVAGQLGSPFARALLNGVGPLHSFSLIGEEGSTRRYRATFRRKRTTWLAESDAQGVITRLRPE</sequence>
<protein>
    <recommendedName>
        <fullName evidence="2">Beta-lactamase-related domain-containing protein</fullName>
    </recommendedName>
</protein>
<dbReference type="Gene3D" id="3.40.710.10">
    <property type="entry name" value="DD-peptidase/beta-lactamase superfamily"/>
    <property type="match status" value="1"/>
</dbReference>
<comment type="caution">
    <text evidence="3">The sequence shown here is derived from an EMBL/GenBank/DDBJ whole genome shotgun (WGS) entry which is preliminary data.</text>
</comment>
<feature type="signal peptide" evidence="1">
    <location>
        <begin position="1"/>
        <end position="20"/>
    </location>
</feature>
<dbReference type="OrthoDB" id="113033at2"/>
<evidence type="ECO:0000313" key="4">
    <source>
        <dbReference type="Proteomes" id="UP000218151"/>
    </source>
</evidence>
<keyword evidence="1" id="KW-0732">Signal</keyword>
<reference evidence="4" key="1">
    <citation type="submission" date="2017-09" db="EMBL/GenBank/DDBJ databases">
        <authorList>
            <person name="Feng G."/>
            <person name="Zhu H."/>
        </authorList>
    </citation>
    <scope>NUCLEOTIDE SEQUENCE [LARGE SCALE GENOMIC DNA]</scope>
    <source>
        <strain evidence="4">1PNM-20</strain>
    </source>
</reference>
<dbReference type="SUPFAM" id="SSF56601">
    <property type="entry name" value="beta-lactamase/transpeptidase-like"/>
    <property type="match status" value="1"/>
</dbReference>
<dbReference type="EMBL" id="NSLI01000004">
    <property type="protein sequence ID" value="PAX06881.1"/>
    <property type="molecule type" value="Genomic_DNA"/>
</dbReference>
<name>A0A2A2SCZ9_9SPHN</name>
<gene>
    <name evidence="3" type="ORF">CKY28_12455</name>
</gene>
<evidence type="ECO:0000256" key="1">
    <source>
        <dbReference type="SAM" id="SignalP"/>
    </source>
</evidence>
<evidence type="ECO:0000259" key="2">
    <source>
        <dbReference type="Pfam" id="PF00144"/>
    </source>
</evidence>
<organism evidence="3 4">
    <name type="scientific">Sphingomonas lenta</name>
    <dbReference type="NCBI Taxonomy" id="1141887"/>
    <lineage>
        <taxon>Bacteria</taxon>
        <taxon>Pseudomonadati</taxon>
        <taxon>Pseudomonadota</taxon>
        <taxon>Alphaproteobacteria</taxon>
        <taxon>Sphingomonadales</taxon>
        <taxon>Sphingomonadaceae</taxon>
        <taxon>Sphingomonas</taxon>
    </lineage>
</organism>
<proteinExistence type="predicted"/>
<evidence type="ECO:0000313" key="3">
    <source>
        <dbReference type="EMBL" id="PAX06881.1"/>
    </source>
</evidence>
<dbReference type="InterPro" id="IPR050789">
    <property type="entry name" value="Diverse_Enzym_Activities"/>
</dbReference>
<dbReference type="RefSeq" id="WP_095998707.1">
    <property type="nucleotide sequence ID" value="NZ_NSLI01000004.1"/>
</dbReference>
<feature type="chain" id="PRO_5012178004" description="Beta-lactamase-related domain-containing protein" evidence="1">
    <location>
        <begin position="21"/>
        <end position="449"/>
    </location>
</feature>
<dbReference type="PANTHER" id="PTHR43283:SF3">
    <property type="entry name" value="BETA-LACTAMASE FAMILY PROTEIN (AFU_ORTHOLOGUE AFUA_5G07500)"/>
    <property type="match status" value="1"/>
</dbReference>
<dbReference type="InterPro" id="IPR001466">
    <property type="entry name" value="Beta-lactam-related"/>
</dbReference>
<dbReference type="PANTHER" id="PTHR43283">
    <property type="entry name" value="BETA-LACTAMASE-RELATED"/>
    <property type="match status" value="1"/>
</dbReference>